<dbReference type="EMBL" id="LZPO01027574">
    <property type="protein sequence ID" value="OBS78043.1"/>
    <property type="molecule type" value="Genomic_DNA"/>
</dbReference>
<name>A0A1A6HHK2_NEOLE</name>
<dbReference type="AlphaFoldDB" id="A0A1A6HHK2"/>
<reference evidence="1 2" key="1">
    <citation type="submission" date="2016-06" db="EMBL/GenBank/DDBJ databases">
        <title>The Draft Genome Sequence and Annotation of the Desert Woodrat Neotoma lepida.</title>
        <authorList>
            <person name="Campbell M."/>
            <person name="Oakeson K.F."/>
            <person name="Yandell M."/>
            <person name="Halpert J.R."/>
            <person name="Dearing D."/>
        </authorList>
    </citation>
    <scope>NUCLEOTIDE SEQUENCE [LARGE SCALE GENOMIC DNA]</scope>
    <source>
        <strain evidence="1">417</strain>
        <tissue evidence="1">Liver</tissue>
    </source>
</reference>
<evidence type="ECO:0000313" key="1">
    <source>
        <dbReference type="EMBL" id="OBS78043.1"/>
    </source>
</evidence>
<protein>
    <submittedName>
        <fullName evidence="1">Uncharacterized protein</fullName>
    </submittedName>
</protein>
<keyword evidence="2" id="KW-1185">Reference proteome</keyword>
<feature type="non-terminal residue" evidence="1">
    <location>
        <position position="66"/>
    </location>
</feature>
<proteinExistence type="predicted"/>
<organism evidence="1 2">
    <name type="scientific">Neotoma lepida</name>
    <name type="common">Desert woodrat</name>
    <dbReference type="NCBI Taxonomy" id="56216"/>
    <lineage>
        <taxon>Eukaryota</taxon>
        <taxon>Metazoa</taxon>
        <taxon>Chordata</taxon>
        <taxon>Craniata</taxon>
        <taxon>Vertebrata</taxon>
        <taxon>Euteleostomi</taxon>
        <taxon>Mammalia</taxon>
        <taxon>Eutheria</taxon>
        <taxon>Euarchontoglires</taxon>
        <taxon>Glires</taxon>
        <taxon>Rodentia</taxon>
        <taxon>Myomorpha</taxon>
        <taxon>Muroidea</taxon>
        <taxon>Cricetidae</taxon>
        <taxon>Neotominae</taxon>
        <taxon>Neotoma</taxon>
    </lineage>
</organism>
<sequence>MWYLDPGTVDMGESKQGWQRDHLCWRLRHEPLHCCEYLDCGGGHHHGSGLPGLLWCCEREPLHASL</sequence>
<evidence type="ECO:0000313" key="2">
    <source>
        <dbReference type="Proteomes" id="UP000092124"/>
    </source>
</evidence>
<dbReference type="Proteomes" id="UP000092124">
    <property type="component" value="Unassembled WGS sequence"/>
</dbReference>
<accession>A0A1A6HHK2</accession>
<gene>
    <name evidence="1" type="ORF">A6R68_19569</name>
</gene>
<comment type="caution">
    <text evidence="1">The sequence shown here is derived from an EMBL/GenBank/DDBJ whole genome shotgun (WGS) entry which is preliminary data.</text>
</comment>